<dbReference type="Gene3D" id="3.40.50.720">
    <property type="entry name" value="NAD(P)-binding Rossmann-like Domain"/>
    <property type="match status" value="1"/>
</dbReference>
<dbReference type="InterPro" id="IPR050129">
    <property type="entry name" value="Zn_alcohol_dh"/>
</dbReference>
<dbReference type="PANTHER" id="PTHR43401:SF3">
    <property type="entry name" value="L-GALACTONATE-5-DEHYDROGENASE"/>
    <property type="match status" value="1"/>
</dbReference>
<evidence type="ECO:0000259" key="3">
    <source>
        <dbReference type="Pfam" id="PF08240"/>
    </source>
</evidence>
<keyword evidence="5" id="KW-1185">Reference proteome</keyword>
<dbReference type="AlphaFoldDB" id="A0A917NI50"/>
<dbReference type="Proteomes" id="UP000637695">
    <property type="component" value="Unassembled WGS sequence"/>
</dbReference>
<reference evidence="4" key="2">
    <citation type="submission" date="2020-09" db="EMBL/GenBank/DDBJ databases">
        <authorList>
            <person name="Sun Q."/>
            <person name="Ohkuma M."/>
        </authorList>
    </citation>
    <scope>NUCLEOTIDE SEQUENCE</scope>
    <source>
        <strain evidence="4">JCM 18487</strain>
    </source>
</reference>
<organism evidence="4 5">
    <name type="scientific">Alicyclobacillus cellulosilyticus</name>
    <dbReference type="NCBI Taxonomy" id="1003997"/>
    <lineage>
        <taxon>Bacteria</taxon>
        <taxon>Bacillati</taxon>
        <taxon>Bacillota</taxon>
        <taxon>Bacilli</taxon>
        <taxon>Bacillales</taxon>
        <taxon>Alicyclobacillaceae</taxon>
        <taxon>Alicyclobacillus</taxon>
    </lineage>
</organism>
<dbReference type="CDD" id="cd08261">
    <property type="entry name" value="Zn_ADH7"/>
    <property type="match status" value="1"/>
</dbReference>
<dbReference type="GO" id="GO:0016491">
    <property type="term" value="F:oxidoreductase activity"/>
    <property type="evidence" value="ECO:0007669"/>
    <property type="project" value="UniProtKB-KW"/>
</dbReference>
<dbReference type="InterPro" id="IPR013149">
    <property type="entry name" value="ADH-like_C"/>
</dbReference>
<gene>
    <name evidence="4" type="ORF">GCM10010885_09370</name>
</gene>
<dbReference type="SUPFAM" id="SSF50129">
    <property type="entry name" value="GroES-like"/>
    <property type="match status" value="1"/>
</dbReference>
<dbReference type="EMBL" id="BMOY01000010">
    <property type="protein sequence ID" value="GGJ02180.1"/>
    <property type="molecule type" value="Genomic_DNA"/>
</dbReference>
<evidence type="ECO:0000313" key="4">
    <source>
        <dbReference type="EMBL" id="GGJ02180.1"/>
    </source>
</evidence>
<protein>
    <submittedName>
        <fullName evidence="4">Alcohol dehydrogenase</fullName>
    </submittedName>
</protein>
<dbReference type="InterPro" id="IPR011032">
    <property type="entry name" value="GroES-like_sf"/>
</dbReference>
<evidence type="ECO:0000259" key="2">
    <source>
        <dbReference type="Pfam" id="PF00107"/>
    </source>
</evidence>
<evidence type="ECO:0000313" key="5">
    <source>
        <dbReference type="Proteomes" id="UP000637695"/>
    </source>
</evidence>
<evidence type="ECO:0000256" key="1">
    <source>
        <dbReference type="ARBA" id="ARBA00023002"/>
    </source>
</evidence>
<keyword evidence="1" id="KW-0560">Oxidoreductase</keyword>
<accession>A0A917NI50</accession>
<sequence>MKCIVCQEPKRFVKKDVPIPTRQPGEALVRILRIGICGTDIHAFHGNQPYFTYPRVLGHELAGVIEEMDSDSDLSVGDQVAVIPYLHCGTCVACRNGKTNCCVNMRVLGVHADGGMAEFITVPTSHLIRTNGFSLEQSVILEPLSIGAHAVRRSGLAAGQTALVIGAGPIGLGTMLFAKQRGARVIAMDIDHARLEVCHAFARVDATVDARMRPWETLAALTNGEFPWVVFDATGNAESMAAAIQAVAHGGTLVYVGLVNGEIRVSDPELHKRELTLMGSRNATREDFELVLHAVAKGFVDVNRYITHRVAFDDFIDTFADWINRKACVIKAVIQLCS</sequence>
<dbReference type="InterPro" id="IPR013154">
    <property type="entry name" value="ADH-like_N"/>
</dbReference>
<dbReference type="SUPFAM" id="SSF51735">
    <property type="entry name" value="NAD(P)-binding Rossmann-fold domains"/>
    <property type="match status" value="1"/>
</dbReference>
<feature type="domain" description="Alcohol dehydrogenase-like N-terminal" evidence="3">
    <location>
        <begin position="23"/>
        <end position="129"/>
    </location>
</feature>
<feature type="domain" description="Alcohol dehydrogenase-like C-terminal" evidence="2">
    <location>
        <begin position="169"/>
        <end position="296"/>
    </location>
</feature>
<dbReference type="RefSeq" id="WP_188881449.1">
    <property type="nucleotide sequence ID" value="NZ_BMOY01000010.1"/>
</dbReference>
<proteinExistence type="predicted"/>
<name>A0A917NI50_9BACL</name>
<dbReference type="PANTHER" id="PTHR43401">
    <property type="entry name" value="L-THREONINE 3-DEHYDROGENASE"/>
    <property type="match status" value="1"/>
</dbReference>
<reference evidence="4" key="1">
    <citation type="journal article" date="2014" name="Int. J. Syst. Evol. Microbiol.">
        <title>Complete genome sequence of Corynebacterium casei LMG S-19264T (=DSM 44701T), isolated from a smear-ripened cheese.</title>
        <authorList>
            <consortium name="US DOE Joint Genome Institute (JGI-PGF)"/>
            <person name="Walter F."/>
            <person name="Albersmeier A."/>
            <person name="Kalinowski J."/>
            <person name="Ruckert C."/>
        </authorList>
    </citation>
    <scope>NUCLEOTIDE SEQUENCE</scope>
    <source>
        <strain evidence="4">JCM 18487</strain>
    </source>
</reference>
<dbReference type="Pfam" id="PF08240">
    <property type="entry name" value="ADH_N"/>
    <property type="match status" value="1"/>
</dbReference>
<dbReference type="InterPro" id="IPR036291">
    <property type="entry name" value="NAD(P)-bd_dom_sf"/>
</dbReference>
<dbReference type="Gene3D" id="3.90.180.10">
    <property type="entry name" value="Medium-chain alcohol dehydrogenases, catalytic domain"/>
    <property type="match status" value="1"/>
</dbReference>
<dbReference type="Pfam" id="PF00107">
    <property type="entry name" value="ADH_zinc_N"/>
    <property type="match status" value="1"/>
</dbReference>
<comment type="caution">
    <text evidence="4">The sequence shown here is derived from an EMBL/GenBank/DDBJ whole genome shotgun (WGS) entry which is preliminary data.</text>
</comment>